<name>A0A0A9G723_ARUDO</name>
<accession>A0A0A9G723</accession>
<dbReference type="EMBL" id="GBRH01179550">
    <property type="protein sequence ID" value="JAE18346.1"/>
    <property type="molecule type" value="Transcribed_RNA"/>
</dbReference>
<feature type="region of interest" description="Disordered" evidence="1">
    <location>
        <begin position="79"/>
        <end position="99"/>
    </location>
</feature>
<reference evidence="2" key="1">
    <citation type="submission" date="2014-09" db="EMBL/GenBank/DDBJ databases">
        <authorList>
            <person name="Magalhaes I.L.F."/>
            <person name="Oliveira U."/>
            <person name="Santos F.R."/>
            <person name="Vidigal T.H.D.A."/>
            <person name="Brescovit A.D."/>
            <person name="Santos A.J."/>
        </authorList>
    </citation>
    <scope>NUCLEOTIDE SEQUENCE</scope>
    <source>
        <tissue evidence="2">Shoot tissue taken approximately 20 cm above the soil surface</tissue>
    </source>
</reference>
<protein>
    <submittedName>
        <fullName evidence="2">Uncharacterized protein</fullName>
    </submittedName>
</protein>
<dbReference type="AlphaFoldDB" id="A0A0A9G723"/>
<dbReference type="InterPro" id="IPR023696">
    <property type="entry name" value="Ureohydrolase_dom_sf"/>
</dbReference>
<reference evidence="2" key="2">
    <citation type="journal article" date="2015" name="Data Brief">
        <title>Shoot transcriptome of the giant reed, Arundo donax.</title>
        <authorList>
            <person name="Barrero R.A."/>
            <person name="Guerrero F.D."/>
            <person name="Moolhuijzen P."/>
            <person name="Goolsby J.A."/>
            <person name="Tidwell J."/>
            <person name="Bellgard S.E."/>
            <person name="Bellgard M.I."/>
        </authorList>
    </citation>
    <scope>NUCLEOTIDE SEQUENCE</scope>
    <source>
        <tissue evidence="2">Shoot tissue taken approximately 20 cm above the soil surface</tissue>
    </source>
</reference>
<evidence type="ECO:0000313" key="2">
    <source>
        <dbReference type="EMBL" id="JAE18346.1"/>
    </source>
</evidence>
<proteinExistence type="predicted"/>
<sequence>MLKEINNKVVLVLEGGYNLKMISEASSQCIMALLGDTQKVVDQADPFTSTMEAIIEVRNEFKEPWTGLAAEIDPQIVARCKPDPKSEDKKKRAAEEAPT</sequence>
<dbReference type="SUPFAM" id="SSF52768">
    <property type="entry name" value="Arginase/deacetylase"/>
    <property type="match status" value="1"/>
</dbReference>
<organism evidence="2">
    <name type="scientific">Arundo donax</name>
    <name type="common">Giant reed</name>
    <name type="synonym">Donax arundinaceus</name>
    <dbReference type="NCBI Taxonomy" id="35708"/>
    <lineage>
        <taxon>Eukaryota</taxon>
        <taxon>Viridiplantae</taxon>
        <taxon>Streptophyta</taxon>
        <taxon>Embryophyta</taxon>
        <taxon>Tracheophyta</taxon>
        <taxon>Spermatophyta</taxon>
        <taxon>Magnoliopsida</taxon>
        <taxon>Liliopsida</taxon>
        <taxon>Poales</taxon>
        <taxon>Poaceae</taxon>
        <taxon>PACMAD clade</taxon>
        <taxon>Arundinoideae</taxon>
        <taxon>Arundineae</taxon>
        <taxon>Arundo</taxon>
    </lineage>
</organism>
<feature type="compositionally biased region" description="Basic and acidic residues" evidence="1">
    <location>
        <begin position="80"/>
        <end position="99"/>
    </location>
</feature>
<dbReference type="Gene3D" id="3.40.800.20">
    <property type="entry name" value="Histone deacetylase domain"/>
    <property type="match status" value="1"/>
</dbReference>
<dbReference type="InterPro" id="IPR037138">
    <property type="entry name" value="His_deacetylse_dom_sf"/>
</dbReference>
<evidence type="ECO:0000256" key="1">
    <source>
        <dbReference type="SAM" id="MobiDB-lite"/>
    </source>
</evidence>